<dbReference type="Gene3D" id="3.20.20.100">
    <property type="entry name" value="NADP-dependent oxidoreductase domain"/>
    <property type="match status" value="1"/>
</dbReference>
<feature type="non-terminal residue" evidence="2">
    <location>
        <position position="274"/>
    </location>
</feature>
<dbReference type="CDD" id="cd19101">
    <property type="entry name" value="AKR_unchar"/>
    <property type="match status" value="1"/>
</dbReference>
<dbReference type="PRINTS" id="PR00069">
    <property type="entry name" value="ALDKETRDTASE"/>
</dbReference>
<comment type="caution">
    <text evidence="2">The sequence shown here is derived from an EMBL/GenBank/DDBJ whole genome shotgun (WGS) entry which is preliminary data.</text>
</comment>
<reference evidence="2" key="1">
    <citation type="journal article" date="2014" name="Front. Microbiol.">
        <title>High frequency of phylogenetically diverse reductive dehalogenase-homologous genes in deep subseafloor sedimentary metagenomes.</title>
        <authorList>
            <person name="Kawai M."/>
            <person name="Futagami T."/>
            <person name="Toyoda A."/>
            <person name="Takaki Y."/>
            <person name="Nishi S."/>
            <person name="Hori S."/>
            <person name="Arai W."/>
            <person name="Tsubouchi T."/>
            <person name="Morono Y."/>
            <person name="Uchiyama I."/>
            <person name="Ito T."/>
            <person name="Fujiyama A."/>
            <person name="Inagaki F."/>
            <person name="Takami H."/>
        </authorList>
    </citation>
    <scope>NUCLEOTIDE SEQUENCE</scope>
    <source>
        <strain evidence="2">Expedition CK06-06</strain>
    </source>
</reference>
<dbReference type="PANTHER" id="PTHR43147:SF2">
    <property type="entry name" value="NADP-DEPENDENT OXIDOREDUCTASE DOMAIN-CONTAINING PROTEIN"/>
    <property type="match status" value="1"/>
</dbReference>
<dbReference type="InterPro" id="IPR036812">
    <property type="entry name" value="NAD(P)_OxRdtase_dom_sf"/>
</dbReference>
<organism evidence="2">
    <name type="scientific">marine sediment metagenome</name>
    <dbReference type="NCBI Taxonomy" id="412755"/>
    <lineage>
        <taxon>unclassified sequences</taxon>
        <taxon>metagenomes</taxon>
        <taxon>ecological metagenomes</taxon>
    </lineage>
</organism>
<protein>
    <recommendedName>
        <fullName evidence="1">NADP-dependent oxidoreductase domain-containing protein</fullName>
    </recommendedName>
</protein>
<dbReference type="InterPro" id="IPR023210">
    <property type="entry name" value="NADP_OxRdtase_dom"/>
</dbReference>
<gene>
    <name evidence="2" type="ORF">S01H1_32541</name>
</gene>
<dbReference type="InterPro" id="IPR020471">
    <property type="entry name" value="AKR"/>
</dbReference>
<evidence type="ECO:0000313" key="2">
    <source>
        <dbReference type="EMBL" id="GAG04006.1"/>
    </source>
</evidence>
<dbReference type="PANTHER" id="PTHR43147">
    <property type="entry name" value="PROTEIN TAS"/>
    <property type="match status" value="1"/>
</dbReference>
<dbReference type="AlphaFoldDB" id="X0VU06"/>
<feature type="non-terminal residue" evidence="2">
    <location>
        <position position="1"/>
    </location>
</feature>
<dbReference type="Pfam" id="PF00248">
    <property type="entry name" value="Aldo_ket_red"/>
    <property type="match status" value="1"/>
</dbReference>
<dbReference type="SUPFAM" id="SSF51430">
    <property type="entry name" value="NAD(P)-linked oxidoreductase"/>
    <property type="match status" value="1"/>
</dbReference>
<dbReference type="EMBL" id="BARS01020155">
    <property type="protein sequence ID" value="GAG04006.1"/>
    <property type="molecule type" value="Genomic_DNA"/>
</dbReference>
<sequence>YRLSLLHNISRVIKGGWQLASGHGPIEQQQALADMRLYVQAGITTFDCADIYTGVETLIGEFLHRNRDDFRSGVLPEVQIHTKYVPDLDSLSSLSKADVESAIDRSLRRLGVTRLDLVQFHWWDYDITGYVEATNRLKELQQAGKIKHIGVTNFDVPHLEELLDAGVPVVSNQVQYSVLDHRPERGMIELCEKHNISLLCYGTVAGGFLSDRCLGTPAPRPPFENRSLTKYRLIIDDFGGWEPFQKLLGILREIADKHKTSIATVATRYVLQKR</sequence>
<dbReference type="GO" id="GO:0016491">
    <property type="term" value="F:oxidoreductase activity"/>
    <property type="evidence" value="ECO:0007669"/>
    <property type="project" value="InterPro"/>
</dbReference>
<proteinExistence type="predicted"/>
<feature type="domain" description="NADP-dependent oxidoreductase" evidence="1">
    <location>
        <begin position="12"/>
        <end position="273"/>
    </location>
</feature>
<evidence type="ECO:0000259" key="1">
    <source>
        <dbReference type="Pfam" id="PF00248"/>
    </source>
</evidence>
<accession>X0VU06</accession>
<name>X0VU06_9ZZZZ</name>